<dbReference type="RefSeq" id="WP_128752505.1">
    <property type="nucleotide sequence ID" value="NZ_CP035282.1"/>
</dbReference>
<dbReference type="Pfam" id="PF01478">
    <property type="entry name" value="Peptidase_A24"/>
    <property type="match status" value="1"/>
</dbReference>
<feature type="transmembrane region" description="Helical" evidence="7">
    <location>
        <begin position="225"/>
        <end position="248"/>
    </location>
</feature>
<feature type="transmembrane region" description="Helical" evidence="7">
    <location>
        <begin position="148"/>
        <end position="168"/>
    </location>
</feature>
<evidence type="ECO:0000313" key="11">
    <source>
        <dbReference type="Proteomes" id="UP000287969"/>
    </source>
</evidence>
<evidence type="ECO:0000259" key="8">
    <source>
        <dbReference type="Pfam" id="PF01478"/>
    </source>
</evidence>
<evidence type="ECO:0000313" key="10">
    <source>
        <dbReference type="EMBL" id="QAT61786.1"/>
    </source>
</evidence>
<evidence type="ECO:0000256" key="3">
    <source>
        <dbReference type="ARBA" id="ARBA00022475"/>
    </source>
</evidence>
<evidence type="ECO:0000256" key="5">
    <source>
        <dbReference type="ARBA" id="ARBA00022989"/>
    </source>
</evidence>
<keyword evidence="6 7" id="KW-0472">Membrane</keyword>
<comment type="subcellular location">
    <subcellularLocation>
        <location evidence="1">Cell membrane</location>
        <topology evidence="1">Multi-pass membrane protein</topology>
    </subcellularLocation>
</comment>
<protein>
    <submittedName>
        <fullName evidence="10">Prepilin peptidase</fullName>
    </submittedName>
</protein>
<dbReference type="AlphaFoldDB" id="A0A410QCS1"/>
<dbReference type="KEGG" id="spoa:EQM13_09380"/>
<organism evidence="10 11">
    <name type="scientific">Acidilutibacter cellobiosedens</name>
    <dbReference type="NCBI Taxonomy" id="2507161"/>
    <lineage>
        <taxon>Bacteria</taxon>
        <taxon>Bacillati</taxon>
        <taxon>Bacillota</taxon>
        <taxon>Tissierellia</taxon>
        <taxon>Tissierellales</taxon>
        <taxon>Acidilutibacteraceae</taxon>
        <taxon>Acidilutibacter</taxon>
    </lineage>
</organism>
<evidence type="ECO:0000259" key="9">
    <source>
        <dbReference type="Pfam" id="PF06750"/>
    </source>
</evidence>
<proteinExistence type="inferred from homology"/>
<keyword evidence="4 7" id="KW-0812">Transmembrane</keyword>
<dbReference type="PANTHER" id="PTHR30487:SF0">
    <property type="entry name" value="PREPILIN LEADER PEPTIDASE_N-METHYLTRANSFERASE-RELATED"/>
    <property type="match status" value="1"/>
</dbReference>
<dbReference type="OrthoDB" id="9789291at2"/>
<keyword evidence="11" id="KW-1185">Reference proteome</keyword>
<comment type="similarity">
    <text evidence="2">Belongs to the peptidase A24 family.</text>
</comment>
<evidence type="ECO:0000256" key="1">
    <source>
        <dbReference type="ARBA" id="ARBA00004651"/>
    </source>
</evidence>
<feature type="transmembrane region" description="Helical" evidence="7">
    <location>
        <begin position="180"/>
        <end position="213"/>
    </location>
</feature>
<gene>
    <name evidence="10" type="ORF">EQM13_09380</name>
</gene>
<keyword evidence="5 7" id="KW-1133">Transmembrane helix</keyword>
<accession>A0A410QCS1</accession>
<reference evidence="11" key="1">
    <citation type="submission" date="2019-01" db="EMBL/GenBank/DDBJ databases">
        <title>Draft genomes of a novel of Sporanaerobacter strains.</title>
        <authorList>
            <person name="Ma S."/>
        </authorList>
    </citation>
    <scope>NUCLEOTIDE SEQUENCE [LARGE SCALE GENOMIC DNA]</scope>
    <source>
        <strain evidence="11">NJN-17</strain>
    </source>
</reference>
<dbReference type="Pfam" id="PF06750">
    <property type="entry name" value="A24_N_bact"/>
    <property type="match status" value="1"/>
</dbReference>
<dbReference type="GO" id="GO:0004190">
    <property type="term" value="F:aspartic-type endopeptidase activity"/>
    <property type="evidence" value="ECO:0007669"/>
    <property type="project" value="InterPro"/>
</dbReference>
<evidence type="ECO:0000256" key="6">
    <source>
        <dbReference type="ARBA" id="ARBA00023136"/>
    </source>
</evidence>
<name>A0A410QCS1_9FIRM</name>
<dbReference type="PANTHER" id="PTHR30487">
    <property type="entry name" value="TYPE 4 PREPILIN-LIKE PROTEINS LEADER PEPTIDE-PROCESSING ENZYME"/>
    <property type="match status" value="1"/>
</dbReference>
<dbReference type="InterPro" id="IPR050882">
    <property type="entry name" value="Prepilin_peptidase/N-MTase"/>
</dbReference>
<feature type="transmembrane region" description="Helical" evidence="7">
    <location>
        <begin position="123"/>
        <end position="142"/>
    </location>
</feature>
<evidence type="ECO:0000256" key="7">
    <source>
        <dbReference type="SAM" id="Phobius"/>
    </source>
</evidence>
<sequence>MPLIIFIFGTIIGSFLNVCVYRIPRGESVVFPGSHCPTCGHPLKWYNNIPILSFIFQRGRCGYCRGKISLQYPLIEFLNGVMYLIFYHKYGLSAEFIYYGAICGVLIVLSSIDCYSGIIPDRFIFLILIFSIIYKISLYIFYSVSPQWFNSILGLLVGGLLFLTISVLSKGGMGGGDIKLIGALGFALGLKMVFLNIFLSFIIGAIISLMLIALKKKGRKDSIPFGPFICMGFLITSLWGDKLLLWYINIFWGSN</sequence>
<feature type="transmembrane region" description="Helical" evidence="7">
    <location>
        <begin position="96"/>
        <end position="116"/>
    </location>
</feature>
<evidence type="ECO:0000256" key="2">
    <source>
        <dbReference type="ARBA" id="ARBA00005801"/>
    </source>
</evidence>
<dbReference type="GO" id="GO:0005886">
    <property type="term" value="C:plasma membrane"/>
    <property type="evidence" value="ECO:0007669"/>
    <property type="project" value="UniProtKB-SubCell"/>
</dbReference>
<dbReference type="GO" id="GO:0006465">
    <property type="term" value="P:signal peptide processing"/>
    <property type="evidence" value="ECO:0007669"/>
    <property type="project" value="TreeGrafter"/>
</dbReference>
<dbReference type="Proteomes" id="UP000287969">
    <property type="component" value="Chromosome"/>
</dbReference>
<keyword evidence="3" id="KW-1003">Cell membrane</keyword>
<dbReference type="EMBL" id="CP035282">
    <property type="protein sequence ID" value="QAT61786.1"/>
    <property type="molecule type" value="Genomic_DNA"/>
</dbReference>
<evidence type="ECO:0000256" key="4">
    <source>
        <dbReference type="ARBA" id="ARBA00022692"/>
    </source>
</evidence>
<feature type="transmembrane region" description="Helical" evidence="7">
    <location>
        <begin position="6"/>
        <end position="23"/>
    </location>
</feature>
<dbReference type="Gene3D" id="1.20.120.1220">
    <property type="match status" value="1"/>
</dbReference>
<dbReference type="InterPro" id="IPR000045">
    <property type="entry name" value="Prepilin_IV_endopep_pep"/>
</dbReference>
<feature type="domain" description="Prepilin type IV endopeptidase peptidase" evidence="8">
    <location>
        <begin position="102"/>
        <end position="209"/>
    </location>
</feature>
<feature type="domain" description="Prepilin peptidase A24 N-terminal" evidence="9">
    <location>
        <begin position="7"/>
        <end position="89"/>
    </location>
</feature>
<dbReference type="InterPro" id="IPR010627">
    <property type="entry name" value="Prepilin_pept_A24_N"/>
</dbReference>